<gene>
    <name evidence="2" type="ORF">B5807_12110</name>
</gene>
<dbReference type="InterPro" id="IPR036396">
    <property type="entry name" value="Cyt_P450_sf"/>
</dbReference>
<dbReference type="GO" id="GO:0016705">
    <property type="term" value="F:oxidoreductase activity, acting on paired donors, with incorporation or reduction of molecular oxygen"/>
    <property type="evidence" value="ECO:0007669"/>
    <property type="project" value="InterPro"/>
</dbReference>
<dbReference type="OMA" id="QAQNDEH"/>
<organism evidence="2 3">
    <name type="scientific">Epicoccum nigrum</name>
    <name type="common">Soil fungus</name>
    <name type="synonym">Epicoccum purpurascens</name>
    <dbReference type="NCBI Taxonomy" id="105696"/>
    <lineage>
        <taxon>Eukaryota</taxon>
        <taxon>Fungi</taxon>
        <taxon>Dikarya</taxon>
        <taxon>Ascomycota</taxon>
        <taxon>Pezizomycotina</taxon>
        <taxon>Dothideomycetes</taxon>
        <taxon>Pleosporomycetidae</taxon>
        <taxon>Pleosporales</taxon>
        <taxon>Pleosporineae</taxon>
        <taxon>Didymellaceae</taxon>
        <taxon>Epicoccum</taxon>
    </lineage>
</organism>
<dbReference type="GO" id="GO:0005506">
    <property type="term" value="F:iron ion binding"/>
    <property type="evidence" value="ECO:0007669"/>
    <property type="project" value="InterPro"/>
</dbReference>
<dbReference type="EMBL" id="KZ107884">
    <property type="protein sequence ID" value="OSS43247.1"/>
    <property type="molecule type" value="Genomic_DNA"/>
</dbReference>
<evidence type="ECO:0000313" key="2">
    <source>
        <dbReference type="EMBL" id="OSS43247.1"/>
    </source>
</evidence>
<evidence type="ECO:0000256" key="1">
    <source>
        <dbReference type="SAM" id="MobiDB-lite"/>
    </source>
</evidence>
<dbReference type="AlphaFoldDB" id="A0A1Y2LJ80"/>
<name>A0A1Y2LJ80_EPING</name>
<dbReference type="Gene3D" id="1.10.630.10">
    <property type="entry name" value="Cytochrome P450"/>
    <property type="match status" value="1"/>
</dbReference>
<evidence type="ECO:0000313" key="3">
    <source>
        <dbReference type="Proteomes" id="UP000193240"/>
    </source>
</evidence>
<dbReference type="GO" id="GO:0020037">
    <property type="term" value="F:heme binding"/>
    <property type="evidence" value="ECO:0007669"/>
    <property type="project" value="InterPro"/>
</dbReference>
<accession>A0A1Y2LJ80</accession>
<dbReference type="GO" id="GO:0004497">
    <property type="term" value="F:monooxygenase activity"/>
    <property type="evidence" value="ECO:0007669"/>
    <property type="project" value="InterPro"/>
</dbReference>
<proteinExistence type="predicted"/>
<dbReference type="SUPFAM" id="SSF48264">
    <property type="entry name" value="Cytochrome P450"/>
    <property type="match status" value="1"/>
</dbReference>
<dbReference type="InParanoid" id="A0A1Y2LJ80"/>
<dbReference type="Proteomes" id="UP000193240">
    <property type="component" value="Unassembled WGS sequence"/>
</dbReference>
<feature type="region of interest" description="Disordered" evidence="1">
    <location>
        <begin position="1"/>
        <end position="25"/>
    </location>
</feature>
<feature type="region of interest" description="Disordered" evidence="1">
    <location>
        <begin position="172"/>
        <end position="194"/>
    </location>
</feature>
<sequence length="194" mass="21968">MQRRPLLQGHHSSPEAGTERRARWPRHCLRRAGEQLGHRAPHTGPHFGPLAIRDMFGEMHDIASQLAAKWARQGPEHAILVAKDFTRLTLDTIALCAMDCRFNSYYKESMHPFVEAMARFLKVSGDRARRSFATQLLCVSENQAYWSTIKSLHETSLALIKARKEHPSNKKDLLNGMLRGVDPETGEKMTVGTL</sequence>
<keyword evidence="3" id="KW-1185">Reference proteome</keyword>
<protein>
    <submittedName>
        <fullName evidence="2">Uncharacterized protein</fullName>
    </submittedName>
</protein>
<dbReference type="STRING" id="105696.A0A1Y2LJ80"/>
<reference evidence="2 3" key="1">
    <citation type="journal article" date="2017" name="Genome Announc.">
        <title>Genome sequence of the saprophytic ascomycete Epicoccum nigrum ICMP 19927 strain isolated from New Zealand.</title>
        <authorList>
            <person name="Fokin M."/>
            <person name="Fleetwood D."/>
            <person name="Weir B.S."/>
            <person name="Villas-Boas S.G."/>
        </authorList>
    </citation>
    <scope>NUCLEOTIDE SEQUENCE [LARGE SCALE GENOMIC DNA]</scope>
    <source>
        <strain evidence="2 3">ICMP 19927</strain>
    </source>
</reference>